<feature type="non-terminal residue" evidence="1">
    <location>
        <position position="1"/>
    </location>
</feature>
<organism evidence="1 2">
    <name type="scientific">Dactylonectria macrodidyma</name>
    <dbReference type="NCBI Taxonomy" id="307937"/>
    <lineage>
        <taxon>Eukaryota</taxon>
        <taxon>Fungi</taxon>
        <taxon>Dikarya</taxon>
        <taxon>Ascomycota</taxon>
        <taxon>Pezizomycotina</taxon>
        <taxon>Sordariomycetes</taxon>
        <taxon>Hypocreomycetidae</taxon>
        <taxon>Hypocreales</taxon>
        <taxon>Nectriaceae</taxon>
        <taxon>Dactylonectria</taxon>
    </lineage>
</organism>
<dbReference type="Proteomes" id="UP000738349">
    <property type="component" value="Unassembled WGS sequence"/>
</dbReference>
<evidence type="ECO:0000313" key="1">
    <source>
        <dbReference type="EMBL" id="KAH7119253.1"/>
    </source>
</evidence>
<sequence>KDEAIQSLCKSLKTTPSESGIEIVINLAVQSMIMVDCAAKHWHATDFILGGYRPMSWLLTETFLNFVDRSFPVGLDSTTQRVQAAVEDKSSMKAWKLQKRLGVRFRGTNNLAEHLLFDPRSNCLYLFHHAEFLKAHL</sequence>
<feature type="non-terminal residue" evidence="1">
    <location>
        <position position="137"/>
    </location>
</feature>
<dbReference type="AlphaFoldDB" id="A0A9P9IEV9"/>
<protein>
    <submittedName>
        <fullName evidence="1">Uncharacterized protein</fullName>
    </submittedName>
</protein>
<keyword evidence="2" id="KW-1185">Reference proteome</keyword>
<reference evidence="1" key="1">
    <citation type="journal article" date="2021" name="Nat. Commun.">
        <title>Genetic determinants of endophytism in the Arabidopsis root mycobiome.</title>
        <authorList>
            <person name="Mesny F."/>
            <person name="Miyauchi S."/>
            <person name="Thiergart T."/>
            <person name="Pickel B."/>
            <person name="Atanasova L."/>
            <person name="Karlsson M."/>
            <person name="Huettel B."/>
            <person name="Barry K.W."/>
            <person name="Haridas S."/>
            <person name="Chen C."/>
            <person name="Bauer D."/>
            <person name="Andreopoulos W."/>
            <person name="Pangilinan J."/>
            <person name="LaButti K."/>
            <person name="Riley R."/>
            <person name="Lipzen A."/>
            <person name="Clum A."/>
            <person name="Drula E."/>
            <person name="Henrissat B."/>
            <person name="Kohler A."/>
            <person name="Grigoriev I.V."/>
            <person name="Martin F.M."/>
            <person name="Hacquard S."/>
        </authorList>
    </citation>
    <scope>NUCLEOTIDE SEQUENCE</scope>
    <source>
        <strain evidence="1">MPI-CAGE-AT-0147</strain>
    </source>
</reference>
<comment type="caution">
    <text evidence="1">The sequence shown here is derived from an EMBL/GenBank/DDBJ whole genome shotgun (WGS) entry which is preliminary data.</text>
</comment>
<proteinExistence type="predicted"/>
<accession>A0A9P9IEV9</accession>
<gene>
    <name evidence="1" type="ORF">EDB81DRAFT_914798</name>
</gene>
<evidence type="ECO:0000313" key="2">
    <source>
        <dbReference type="Proteomes" id="UP000738349"/>
    </source>
</evidence>
<name>A0A9P9IEV9_9HYPO</name>
<dbReference type="OrthoDB" id="5428890at2759"/>
<dbReference type="EMBL" id="JAGMUV010000026">
    <property type="protein sequence ID" value="KAH7119253.1"/>
    <property type="molecule type" value="Genomic_DNA"/>
</dbReference>